<dbReference type="Proteomes" id="UP001235513">
    <property type="component" value="Unassembled WGS sequence"/>
</dbReference>
<evidence type="ECO:0000256" key="2">
    <source>
        <dbReference type="SAM" id="SignalP"/>
    </source>
</evidence>
<evidence type="ECO:0000313" key="5">
    <source>
        <dbReference type="Proteomes" id="UP001235513"/>
    </source>
</evidence>
<keyword evidence="5" id="KW-1185">Reference proteome</keyword>
<feature type="domain" description="Secretion system C-terminal sorting" evidence="3">
    <location>
        <begin position="1589"/>
        <end position="1653"/>
    </location>
</feature>
<reference evidence="4 5" key="1">
    <citation type="submission" date="2023-07" db="EMBL/GenBank/DDBJ databases">
        <title>Sorghum-associated microbial communities from plants grown in Nebraska, USA.</title>
        <authorList>
            <person name="Schachtman D."/>
        </authorList>
    </citation>
    <scope>NUCLEOTIDE SEQUENCE [LARGE SCALE GENOMIC DNA]</scope>
    <source>
        <strain evidence="4 5">CC351</strain>
    </source>
</reference>
<evidence type="ECO:0000256" key="1">
    <source>
        <dbReference type="ARBA" id="ARBA00022729"/>
    </source>
</evidence>
<dbReference type="InterPro" id="IPR026444">
    <property type="entry name" value="Secre_tail"/>
</dbReference>
<organism evidence="4 5">
    <name type="scientific">Chryseobacterium lathyri</name>
    <dbReference type="NCBI Taxonomy" id="395933"/>
    <lineage>
        <taxon>Bacteria</taxon>
        <taxon>Pseudomonadati</taxon>
        <taxon>Bacteroidota</taxon>
        <taxon>Flavobacteriia</taxon>
        <taxon>Flavobacteriales</taxon>
        <taxon>Weeksellaceae</taxon>
        <taxon>Chryseobacterium group</taxon>
        <taxon>Chryseobacterium</taxon>
    </lineage>
</organism>
<dbReference type="EMBL" id="JAUSRL010000001">
    <property type="protein sequence ID" value="MDP9958439.1"/>
    <property type="molecule type" value="Genomic_DNA"/>
</dbReference>
<sequence length="1656" mass="183682">MKKKSTLKIFAAVLCIASPHALSGTTPIPKLNEAHKGFRFKTPIPPAVYDLDPLIVVSQNVNEKGLVVMSGQFSKSFTDSNILLSIKYQNAQGEWVVAWCKTLYSYNQYNENLKATFELPASANANYNLKVELSSDTSNFTSVVWNKTVDHYKQGDYTIGNCELDENEYTMLLTPKKEGTITTDANGKATGIKDRVTSAHSWNKLSNVLMDNKKNNVFFSPNNPSDIITESNGAKALKLVNTGTITDTLGSTPEFIYNEATGHPIPYLYSYDDPVYMFAGKFSANGFFIKFSQWPGEPDGPGYFNFKNPTEVESRYFNLYNRTWKNLSEFIPDQEPVVIVSSIATGLRIYKSDGTYIDLTPDSTSNYGDPYFGYTNYVARRGPGSENLIISDTPEMTLYGVGALRNDVTTSYQTKRTLLDIEREISKFIKYTGVFGNTPAYKNDASECSVNCFTINPGALPTTVADWTKAPNSYIFTGKDKDGNNVDGLYIPVKKAYTMWRNGGDFMKDDTGNYTGIPQNGVATAGLYWEDEPGLVKSVTLEGSGENARIKVMVNKSKEGNASISYKVNGEIYWTWHLWATDDPRTNGSTYHHGFEKDKNGNVVTDWKWMDRNLGATNANFVGNDWHKSAGLQYQWGRKDPFPAFGLKDLSLYSISGEVNLAYNDPAFQSKFVKIRGNKYAAQRNTGTDTPNGNIRFSIKNPISFIATPLYVAKNGEPLLNDDEDFLKQNSSGVWQPVGITTWFSKQKYKQYTPPYRENIVAWDLWGDTRQGNYSDIDDSAVGEASSRYALKSPYDPCPCNWRVPSNYFSGGRNSGTPMPDENRYSPWGKHTGNATDVQFKPDALNADFPGIKVYPQFGFDFSGVAGMNLGKFPINGNYELYPNTTSALKYGTGWVTPIMEFQDQSADGGLLTSTFMTASEMINGVRYPSYGAAGLILISDPLSASFPRPGWHRFSNGIYNSAGGVRCIYDPNNSFMSKEFETDFVSASNELYSLETLKSWTKLPNSYVEYTNSALVTPNPNGNTINPNKDNDRIIEIPLKKAYAMHKLHLSTDFSFPTENAKSSSVVWTSNTNLIQKMEIVDGSLDNAILKITLNQNQIGNAVVALHAGTGTWSNNKHNDPVLWSWHIWAPKSVITTYEFDPENAGNGGVIPANEQFVDPMTSAGVPMKTTFMDRDLGAKEKLVNEHIFEPSGSVFASGLAAPATGSFPTGNPTVLARLAQISESGGLHYQWGRKDPLPVFYNPGWSYYYYGTKPYATYNVFRQNNPANPVTGAIPYTANVPEPEYLSSYSQAYPAYSAAANVSASDSKADKMKKVLKYSVNNPLNYLYQSDTAKLDWVSDENGNMPERWGHATEKSPYDPCPAGWRVVDLHSVSTGTILGNFISKGNTPWFYNAKFNNNVYGIDPGQIAAVVKYENYDPAKYNYIGGTLYAYFSGRGAVAYGYTLNKPEYNIGLFPNIGIRGFNGGNTMDASILPYAEGSGLKTFQYSGVWTSAHQGSSGSSLGMLFKQTANANTGLYYLTPTFGFRQQAALSCRCSEIKYDANGNEIGRYEPFAIPVPQNALAKATNILAKTVIEEKVAQNKLEFFPNPVKNLLYIKGNDKSKDYYYQIYNLSGQLVKSGKFENEQTDLSSLISGAYLVRINNSETIVKIIKE</sequence>
<evidence type="ECO:0000313" key="4">
    <source>
        <dbReference type="EMBL" id="MDP9958439.1"/>
    </source>
</evidence>
<accession>A0ABT9SG86</accession>
<keyword evidence="1 2" id="KW-0732">Signal</keyword>
<gene>
    <name evidence="4" type="ORF">J2T04_000306</name>
</gene>
<protein>
    <recommendedName>
        <fullName evidence="3">Secretion system C-terminal sorting domain-containing protein</fullName>
    </recommendedName>
</protein>
<dbReference type="RefSeq" id="WP_306840532.1">
    <property type="nucleotide sequence ID" value="NZ_JAUSRL010000001.1"/>
</dbReference>
<evidence type="ECO:0000259" key="3">
    <source>
        <dbReference type="Pfam" id="PF18962"/>
    </source>
</evidence>
<feature type="chain" id="PRO_5046431437" description="Secretion system C-terminal sorting domain-containing protein" evidence="2">
    <location>
        <begin position="24"/>
        <end position="1656"/>
    </location>
</feature>
<feature type="signal peptide" evidence="2">
    <location>
        <begin position="1"/>
        <end position="23"/>
    </location>
</feature>
<dbReference type="Pfam" id="PF18962">
    <property type="entry name" value="Por_Secre_tail"/>
    <property type="match status" value="1"/>
</dbReference>
<proteinExistence type="predicted"/>
<comment type="caution">
    <text evidence="4">The sequence shown here is derived from an EMBL/GenBank/DDBJ whole genome shotgun (WGS) entry which is preliminary data.</text>
</comment>
<dbReference type="NCBIfam" id="TIGR04183">
    <property type="entry name" value="Por_Secre_tail"/>
    <property type="match status" value="1"/>
</dbReference>
<name>A0ABT9SG86_9FLAO</name>